<feature type="domain" description="RHS protein conserved region" evidence="2">
    <location>
        <begin position="89"/>
        <end position="121"/>
    </location>
</feature>
<dbReference type="RefSeq" id="WP_104936150.1">
    <property type="nucleotide sequence ID" value="NZ_CP021255.1"/>
</dbReference>
<protein>
    <recommendedName>
        <fullName evidence="2">RHS protein conserved region domain-containing protein</fullName>
    </recommendedName>
</protein>
<dbReference type="InterPro" id="IPR022385">
    <property type="entry name" value="Rhs_assc_core"/>
</dbReference>
<dbReference type="InterPro" id="IPR001826">
    <property type="entry name" value="RHS"/>
</dbReference>
<keyword evidence="4" id="KW-1185">Reference proteome</keyword>
<name>A0A2L1GMN5_9BACT</name>
<organism evidence="3 4">
    <name type="scientific">Desulfobulbus oralis</name>
    <dbReference type="NCBI Taxonomy" id="1986146"/>
    <lineage>
        <taxon>Bacteria</taxon>
        <taxon>Pseudomonadati</taxon>
        <taxon>Thermodesulfobacteriota</taxon>
        <taxon>Desulfobulbia</taxon>
        <taxon>Desulfobulbales</taxon>
        <taxon>Desulfobulbaceae</taxon>
        <taxon>Desulfobulbus</taxon>
    </lineage>
</organism>
<dbReference type="PRINTS" id="PR00394">
    <property type="entry name" value="RHSPROTEIN"/>
</dbReference>
<evidence type="ECO:0000313" key="4">
    <source>
        <dbReference type="Proteomes" id="UP000239867"/>
    </source>
</evidence>
<gene>
    <name evidence="3" type="ORF">CAY53_04715</name>
</gene>
<dbReference type="AlphaFoldDB" id="A0A2L1GMN5"/>
<feature type="region of interest" description="Disordered" evidence="1">
    <location>
        <begin position="193"/>
        <end position="212"/>
    </location>
</feature>
<dbReference type="NCBIfam" id="TIGR03696">
    <property type="entry name" value="Rhs_assc_core"/>
    <property type="match status" value="1"/>
</dbReference>
<dbReference type="KEGG" id="deo:CAY53_04715"/>
<dbReference type="Pfam" id="PF03527">
    <property type="entry name" value="RHS"/>
    <property type="match status" value="1"/>
</dbReference>
<evidence type="ECO:0000313" key="3">
    <source>
        <dbReference type="EMBL" id="AVD70867.1"/>
    </source>
</evidence>
<proteinExistence type="predicted"/>
<dbReference type="Gene3D" id="2.180.10.10">
    <property type="entry name" value="RHS repeat-associated core"/>
    <property type="match status" value="1"/>
</dbReference>
<dbReference type="InterPro" id="IPR050708">
    <property type="entry name" value="T6SS_VgrG/RHS"/>
</dbReference>
<evidence type="ECO:0000256" key="1">
    <source>
        <dbReference type="SAM" id="MobiDB-lite"/>
    </source>
</evidence>
<dbReference type="EMBL" id="CP021255">
    <property type="protein sequence ID" value="AVD70867.1"/>
    <property type="molecule type" value="Genomic_DNA"/>
</dbReference>
<dbReference type="OrthoDB" id="5458729at2"/>
<reference evidence="3 4" key="1">
    <citation type="journal article" date="2018" name="MBio">
        <title>Insights into the evolution of host association through the isolation and characterization of a novel human periodontal pathobiont, Desulfobulbus oralis.</title>
        <authorList>
            <person name="Cross K.L."/>
            <person name="Chirania P."/>
            <person name="Xiong W."/>
            <person name="Beall C.J."/>
            <person name="Elkins J.G."/>
            <person name="Giannone R.J."/>
            <person name="Griffen A.L."/>
            <person name="Guss A.M."/>
            <person name="Hettich R.L."/>
            <person name="Joshi S.S."/>
            <person name="Mokrzan E.M."/>
            <person name="Martin R.K."/>
            <person name="Zhulin I.B."/>
            <person name="Leys E.J."/>
            <person name="Podar M."/>
        </authorList>
    </citation>
    <scope>NUCLEOTIDE SEQUENCE [LARGE SCALE GENOMIC DNA]</scope>
    <source>
        <strain evidence="3 4">ORNL</strain>
    </source>
</reference>
<accession>A0A2L1GMN5</accession>
<dbReference type="PANTHER" id="PTHR32305:SF15">
    <property type="entry name" value="PROTEIN RHSA-RELATED"/>
    <property type="match status" value="1"/>
</dbReference>
<dbReference type="Proteomes" id="UP000239867">
    <property type="component" value="Chromosome"/>
</dbReference>
<dbReference type="PANTHER" id="PTHR32305">
    <property type="match status" value="1"/>
</dbReference>
<sequence length="212" mass="24187">MGLRSFGWDALGRLKTVRRNGQELAGYGYDSQNRRVRKTVGAKTTYYLYDLESRLLAEIAGNGRVLREYVWLGQEPVALREYELRPGLYYYINDHLGTPQRLITGEGTVVWQAAYLPFGRTQVQLGTVQNNLRFPGQYFDAETGLHYNWNRYYDPDTGRYLSPDPIGLDGGLNLYAYVESDPVNWMDPECRLSANGPTPPAHRPPSGRCRRG</sequence>
<evidence type="ECO:0000259" key="2">
    <source>
        <dbReference type="Pfam" id="PF03527"/>
    </source>
</evidence>